<evidence type="ECO:0000259" key="1">
    <source>
        <dbReference type="Pfam" id="PF13649"/>
    </source>
</evidence>
<name>A0A936K6M4_9BACT</name>
<dbReference type="PANTHER" id="PTHR43591">
    <property type="entry name" value="METHYLTRANSFERASE"/>
    <property type="match status" value="1"/>
</dbReference>
<dbReference type="CDD" id="cd02440">
    <property type="entry name" value="AdoMet_MTases"/>
    <property type="match status" value="1"/>
</dbReference>
<dbReference type="Gene3D" id="2.20.25.110">
    <property type="entry name" value="S-adenosyl-L-methionine-dependent methyltransferases"/>
    <property type="match status" value="1"/>
</dbReference>
<keyword evidence="2" id="KW-0808">Transferase</keyword>
<dbReference type="AlphaFoldDB" id="A0A936K6M4"/>
<organism evidence="2 3">
    <name type="scientific">Candidatus Geothrix odensensis</name>
    <dbReference type="NCBI Taxonomy" id="2954440"/>
    <lineage>
        <taxon>Bacteria</taxon>
        <taxon>Pseudomonadati</taxon>
        <taxon>Acidobacteriota</taxon>
        <taxon>Holophagae</taxon>
        <taxon>Holophagales</taxon>
        <taxon>Holophagaceae</taxon>
        <taxon>Geothrix</taxon>
    </lineage>
</organism>
<feature type="domain" description="Methyltransferase" evidence="1">
    <location>
        <begin position="49"/>
        <end position="140"/>
    </location>
</feature>
<dbReference type="Proteomes" id="UP000709959">
    <property type="component" value="Unassembled WGS sequence"/>
</dbReference>
<gene>
    <name evidence="2" type="ORF">IPN91_11595</name>
</gene>
<comment type="caution">
    <text evidence="2">The sequence shown here is derived from an EMBL/GenBank/DDBJ whole genome shotgun (WGS) entry which is preliminary data.</text>
</comment>
<proteinExistence type="predicted"/>
<dbReference type="InterPro" id="IPR041698">
    <property type="entry name" value="Methyltransf_25"/>
</dbReference>
<keyword evidence="2" id="KW-0489">Methyltransferase</keyword>
<evidence type="ECO:0000313" key="2">
    <source>
        <dbReference type="EMBL" id="MBK8573261.1"/>
    </source>
</evidence>
<dbReference type="PANTHER" id="PTHR43591:SF110">
    <property type="entry name" value="RHODANESE DOMAIN-CONTAINING PROTEIN"/>
    <property type="match status" value="1"/>
</dbReference>
<sequence length="244" mass="27707">MTPTRPVDWFVRDFNHPAYFTIYADKAADAAMEGPALATLLDLPRGSRVLDLPCGWGRLNPHLRARGLQVIGGDLSPLNLAKHRASHPIPLVRLDFRALPFRQESADGVFCAFTSWGYFATEAENLRQLSEFARVLRKDGVLLLDLAGRAFLEAALSGVESEWLEFSEERYEERAQWSPDKRRIVTERICQGESFCHDIWIPTDAEVRHCLDTAGFTLDKAYGGLDGRPWEADSERWIYRAVKQ</sequence>
<dbReference type="Pfam" id="PF13649">
    <property type="entry name" value="Methyltransf_25"/>
    <property type="match status" value="1"/>
</dbReference>
<protein>
    <submittedName>
        <fullName evidence="2">Class I SAM-dependent methyltransferase</fullName>
    </submittedName>
</protein>
<dbReference type="SUPFAM" id="SSF53335">
    <property type="entry name" value="S-adenosyl-L-methionine-dependent methyltransferases"/>
    <property type="match status" value="1"/>
</dbReference>
<dbReference type="Gene3D" id="3.40.50.150">
    <property type="entry name" value="Vaccinia Virus protein VP39"/>
    <property type="match status" value="1"/>
</dbReference>
<evidence type="ECO:0000313" key="3">
    <source>
        <dbReference type="Proteomes" id="UP000709959"/>
    </source>
</evidence>
<dbReference type="GO" id="GO:0032259">
    <property type="term" value="P:methylation"/>
    <property type="evidence" value="ECO:0007669"/>
    <property type="project" value="UniProtKB-KW"/>
</dbReference>
<reference evidence="2 3" key="1">
    <citation type="submission" date="2020-10" db="EMBL/GenBank/DDBJ databases">
        <title>Connecting structure to function with the recovery of over 1000 high-quality activated sludge metagenome-assembled genomes encoding full-length rRNA genes using long-read sequencing.</title>
        <authorList>
            <person name="Singleton C.M."/>
            <person name="Petriglieri F."/>
            <person name="Kristensen J.M."/>
            <person name="Kirkegaard R.H."/>
            <person name="Michaelsen T.Y."/>
            <person name="Andersen M.H."/>
            <person name="Karst S.M."/>
            <person name="Dueholm M.S."/>
            <person name="Nielsen P.H."/>
            <person name="Albertsen M."/>
        </authorList>
    </citation>
    <scope>NUCLEOTIDE SEQUENCE [LARGE SCALE GENOMIC DNA]</scope>
    <source>
        <strain evidence="2">OdNE_18-Q3-R46-58_MAXAC.008</strain>
    </source>
</reference>
<dbReference type="EMBL" id="JADKCH010000015">
    <property type="protein sequence ID" value="MBK8573261.1"/>
    <property type="molecule type" value="Genomic_DNA"/>
</dbReference>
<dbReference type="InterPro" id="IPR029063">
    <property type="entry name" value="SAM-dependent_MTases_sf"/>
</dbReference>
<dbReference type="GO" id="GO:0008168">
    <property type="term" value="F:methyltransferase activity"/>
    <property type="evidence" value="ECO:0007669"/>
    <property type="project" value="UniProtKB-KW"/>
</dbReference>
<accession>A0A936K6M4</accession>